<feature type="domain" description="Thymidylate kinase-like" evidence="13">
    <location>
        <begin position="11"/>
        <end position="200"/>
    </location>
</feature>
<dbReference type="RefSeq" id="WP_058461862.1">
    <property type="nucleotide sequence ID" value="NZ_CAAAHS010000005.1"/>
</dbReference>
<evidence type="ECO:0000256" key="2">
    <source>
        <dbReference type="ARBA" id="ARBA00012980"/>
    </source>
</evidence>
<keyword evidence="5 12" id="KW-0545">Nucleotide biosynthesis</keyword>
<evidence type="ECO:0000256" key="10">
    <source>
        <dbReference type="ARBA" id="ARBA00048743"/>
    </source>
</evidence>
<reference evidence="14 16" key="1">
    <citation type="submission" date="2015-11" db="EMBL/GenBank/DDBJ databases">
        <title>Identification of large and diverse effector repertoires of 38 Legionella species.</title>
        <authorList>
            <person name="Burstein D."/>
            <person name="Amaro F."/>
            <person name="Zusman T."/>
            <person name="Lifshitz Z."/>
            <person name="Cohen O."/>
            <person name="Gilbert J.A."/>
            <person name="Pupko T."/>
            <person name="Shuman H.A."/>
            <person name="Segal G."/>
        </authorList>
    </citation>
    <scope>NUCLEOTIDE SEQUENCE [LARGE SCALE GENOMIC DNA]</scope>
    <source>
        <strain evidence="14 16">1762-AUS-E</strain>
    </source>
</reference>
<dbReference type="Gene3D" id="3.40.50.300">
    <property type="entry name" value="P-loop containing nucleotide triphosphate hydrolases"/>
    <property type="match status" value="1"/>
</dbReference>
<protein>
    <recommendedName>
        <fullName evidence="3 12">Thymidylate kinase</fullName>
        <ecNumber evidence="2 12">2.7.4.9</ecNumber>
    </recommendedName>
    <alternativeName>
        <fullName evidence="9 12">dTMP kinase</fullName>
    </alternativeName>
</protein>
<feature type="binding site" evidence="12">
    <location>
        <begin position="13"/>
        <end position="20"/>
    </location>
    <ligand>
        <name>ATP</name>
        <dbReference type="ChEBI" id="CHEBI:30616"/>
    </ligand>
</feature>
<evidence type="ECO:0000259" key="13">
    <source>
        <dbReference type="Pfam" id="PF02223"/>
    </source>
</evidence>
<evidence type="ECO:0000256" key="9">
    <source>
        <dbReference type="ARBA" id="ARBA00029962"/>
    </source>
</evidence>
<evidence type="ECO:0000313" key="17">
    <source>
        <dbReference type="Proteomes" id="UP000281170"/>
    </source>
</evidence>
<evidence type="ECO:0000256" key="7">
    <source>
        <dbReference type="ARBA" id="ARBA00022777"/>
    </source>
</evidence>
<dbReference type="PROSITE" id="PS01331">
    <property type="entry name" value="THYMIDYLATE_KINASE"/>
    <property type="match status" value="1"/>
</dbReference>
<comment type="catalytic activity">
    <reaction evidence="10 12">
        <text>dTMP + ATP = dTDP + ADP</text>
        <dbReference type="Rhea" id="RHEA:13517"/>
        <dbReference type="ChEBI" id="CHEBI:30616"/>
        <dbReference type="ChEBI" id="CHEBI:58369"/>
        <dbReference type="ChEBI" id="CHEBI:63528"/>
        <dbReference type="ChEBI" id="CHEBI:456216"/>
        <dbReference type="EC" id="2.7.4.9"/>
    </reaction>
</comment>
<evidence type="ECO:0000313" key="14">
    <source>
        <dbReference type="EMBL" id="KTC66159.1"/>
    </source>
</evidence>
<reference evidence="15 17" key="2">
    <citation type="submission" date="2018-12" db="EMBL/GenBank/DDBJ databases">
        <authorList>
            <consortium name="Pathogen Informatics"/>
        </authorList>
    </citation>
    <scope>NUCLEOTIDE SEQUENCE [LARGE SCALE GENOMIC DNA]</scope>
    <source>
        <strain evidence="15 17">NCTC12735</strain>
        <plasmid evidence="17">19</plasmid>
    </source>
</reference>
<dbReference type="FunFam" id="3.40.50.300:FF:000225">
    <property type="entry name" value="Thymidylate kinase"/>
    <property type="match status" value="1"/>
</dbReference>
<dbReference type="KEGG" id="ladl:NCTC12735_01306"/>
<dbReference type="NCBIfam" id="TIGR00041">
    <property type="entry name" value="DTMP_kinase"/>
    <property type="match status" value="1"/>
</dbReference>
<evidence type="ECO:0000256" key="12">
    <source>
        <dbReference type="HAMAP-Rule" id="MF_00165"/>
    </source>
</evidence>
<evidence type="ECO:0000256" key="3">
    <source>
        <dbReference type="ARBA" id="ARBA00017144"/>
    </source>
</evidence>
<keyword evidence="16" id="KW-1185">Reference proteome</keyword>
<name>A0A0W0R4Y2_9GAMM</name>
<dbReference type="HAMAP" id="MF_00165">
    <property type="entry name" value="Thymidylate_kinase"/>
    <property type="match status" value="1"/>
</dbReference>
<keyword evidence="8 12" id="KW-0067">ATP-binding</keyword>
<dbReference type="Pfam" id="PF02223">
    <property type="entry name" value="Thymidylate_kin"/>
    <property type="match status" value="1"/>
</dbReference>
<dbReference type="GO" id="GO:0005524">
    <property type="term" value="F:ATP binding"/>
    <property type="evidence" value="ECO:0007669"/>
    <property type="project" value="UniProtKB-UniRule"/>
</dbReference>
<keyword evidence="7 12" id="KW-0418">Kinase</keyword>
<sequence length="214" mass="24467">MEQNRGKFIVVEGLEGAGKSTALHFLKKLLSANVSELITTREPGGTRLGETSRQLIKEINPDEPLDARAELLLFYASRVQLIEQVIKPALNRGAWVLGDRFELSTFAYQGGGRGLDEEMIARLSSFCLDEFKPDLIFFLDVSPEKGLERAKKRGKTDRIEQESLLFFKKVYKSYHEHIKKMDNVVIINAEQRLLEVQKQIRLTLENFLHDAFIT</sequence>
<dbReference type="Proteomes" id="UP000281170">
    <property type="component" value="Plasmid 19"/>
</dbReference>
<keyword evidence="15" id="KW-0614">Plasmid</keyword>
<dbReference type="CDD" id="cd01672">
    <property type="entry name" value="TMPK"/>
    <property type="match status" value="1"/>
</dbReference>
<dbReference type="STRING" id="45056.Lade_0817"/>
<comment type="function">
    <text evidence="11 12">Phosphorylation of dTMP to form dTDP in both de novo and salvage pathways of dTTP synthesis.</text>
</comment>
<dbReference type="OrthoDB" id="9774907at2"/>
<keyword evidence="4 12" id="KW-0808">Transferase</keyword>
<dbReference type="InterPro" id="IPR039430">
    <property type="entry name" value="Thymidylate_kin-like_dom"/>
</dbReference>
<dbReference type="SUPFAM" id="SSF52540">
    <property type="entry name" value="P-loop containing nucleoside triphosphate hydrolases"/>
    <property type="match status" value="1"/>
</dbReference>
<dbReference type="GO" id="GO:0006227">
    <property type="term" value="P:dUDP biosynthetic process"/>
    <property type="evidence" value="ECO:0007669"/>
    <property type="project" value="TreeGrafter"/>
</dbReference>
<accession>A0A0W0R4Y2</accession>
<dbReference type="EMBL" id="LNKA01000001">
    <property type="protein sequence ID" value="KTC66159.1"/>
    <property type="molecule type" value="Genomic_DNA"/>
</dbReference>
<evidence type="ECO:0000256" key="11">
    <source>
        <dbReference type="ARBA" id="ARBA00057735"/>
    </source>
</evidence>
<evidence type="ECO:0000256" key="5">
    <source>
        <dbReference type="ARBA" id="ARBA00022727"/>
    </source>
</evidence>
<evidence type="ECO:0000256" key="8">
    <source>
        <dbReference type="ARBA" id="ARBA00022840"/>
    </source>
</evidence>
<dbReference type="PANTHER" id="PTHR10344:SF4">
    <property type="entry name" value="UMP-CMP KINASE 2, MITOCHONDRIAL"/>
    <property type="match status" value="1"/>
</dbReference>
<evidence type="ECO:0000256" key="6">
    <source>
        <dbReference type="ARBA" id="ARBA00022741"/>
    </source>
</evidence>
<gene>
    <name evidence="12 14" type="primary">tmk</name>
    <name evidence="14" type="ORF">Lade_0817</name>
    <name evidence="15" type="ORF">NCTC12735_01306</name>
</gene>
<dbReference type="InterPro" id="IPR018095">
    <property type="entry name" value="Thymidylate_kin_CS"/>
</dbReference>
<dbReference type="GO" id="GO:0005829">
    <property type="term" value="C:cytosol"/>
    <property type="evidence" value="ECO:0007669"/>
    <property type="project" value="TreeGrafter"/>
</dbReference>
<evidence type="ECO:0000256" key="4">
    <source>
        <dbReference type="ARBA" id="ARBA00022679"/>
    </source>
</evidence>
<dbReference type="EMBL" id="LR134428">
    <property type="protein sequence ID" value="VEH85671.1"/>
    <property type="molecule type" value="Genomic_DNA"/>
</dbReference>
<comment type="similarity">
    <text evidence="1 12">Belongs to the thymidylate kinase family.</text>
</comment>
<dbReference type="InterPro" id="IPR018094">
    <property type="entry name" value="Thymidylate_kinase"/>
</dbReference>
<dbReference type="AlphaFoldDB" id="A0A0W0R4Y2"/>
<dbReference type="Proteomes" id="UP000054859">
    <property type="component" value="Unassembled WGS sequence"/>
</dbReference>
<evidence type="ECO:0000313" key="16">
    <source>
        <dbReference type="Proteomes" id="UP000054859"/>
    </source>
</evidence>
<organism evidence="14 16">
    <name type="scientific">Legionella adelaidensis</name>
    <dbReference type="NCBI Taxonomy" id="45056"/>
    <lineage>
        <taxon>Bacteria</taxon>
        <taxon>Pseudomonadati</taxon>
        <taxon>Pseudomonadota</taxon>
        <taxon>Gammaproteobacteria</taxon>
        <taxon>Legionellales</taxon>
        <taxon>Legionellaceae</taxon>
        <taxon>Legionella</taxon>
    </lineage>
</organism>
<dbReference type="GO" id="GO:0006235">
    <property type="term" value="P:dTTP biosynthetic process"/>
    <property type="evidence" value="ECO:0007669"/>
    <property type="project" value="UniProtKB-UniRule"/>
</dbReference>
<dbReference type="GO" id="GO:0006233">
    <property type="term" value="P:dTDP biosynthetic process"/>
    <property type="evidence" value="ECO:0007669"/>
    <property type="project" value="InterPro"/>
</dbReference>
<dbReference type="PATRIC" id="fig|45056.6.peg.846"/>
<evidence type="ECO:0000256" key="1">
    <source>
        <dbReference type="ARBA" id="ARBA00009776"/>
    </source>
</evidence>
<dbReference type="InterPro" id="IPR027417">
    <property type="entry name" value="P-loop_NTPase"/>
</dbReference>
<proteinExistence type="inferred from homology"/>
<geneLocation type="plasmid" evidence="15 17">
    <name>19</name>
</geneLocation>
<evidence type="ECO:0000313" key="15">
    <source>
        <dbReference type="EMBL" id="VEH85671.1"/>
    </source>
</evidence>
<dbReference type="GO" id="GO:0004798">
    <property type="term" value="F:dTMP kinase activity"/>
    <property type="evidence" value="ECO:0007669"/>
    <property type="project" value="UniProtKB-UniRule"/>
</dbReference>
<keyword evidence="6 12" id="KW-0547">Nucleotide-binding</keyword>
<dbReference type="EC" id="2.7.4.9" evidence="2 12"/>
<dbReference type="PANTHER" id="PTHR10344">
    <property type="entry name" value="THYMIDYLATE KINASE"/>
    <property type="match status" value="1"/>
</dbReference>